<protein>
    <submittedName>
        <fullName evidence="2">Uncharacterized protein</fullName>
    </submittedName>
</protein>
<dbReference type="OrthoDB" id="7391519at2759"/>
<accession>A0A9Q3BH24</accession>
<dbReference type="InterPro" id="IPR036691">
    <property type="entry name" value="Endo/exonu/phosph_ase_sf"/>
</dbReference>
<evidence type="ECO:0000313" key="2">
    <source>
        <dbReference type="EMBL" id="MBW0464775.1"/>
    </source>
</evidence>
<dbReference type="AlphaFoldDB" id="A0A9Q3BH24"/>
<dbReference type="Proteomes" id="UP000765509">
    <property type="component" value="Unassembled WGS sequence"/>
</dbReference>
<dbReference type="SUPFAM" id="SSF56219">
    <property type="entry name" value="DNase I-like"/>
    <property type="match status" value="1"/>
</dbReference>
<comment type="caution">
    <text evidence="2">The sequence shown here is derived from an EMBL/GenBank/DDBJ whole genome shotgun (WGS) entry which is preliminary data.</text>
</comment>
<reference evidence="2" key="1">
    <citation type="submission" date="2021-03" db="EMBL/GenBank/DDBJ databases">
        <title>Draft genome sequence of rust myrtle Austropuccinia psidii MF-1, a brazilian biotype.</title>
        <authorList>
            <person name="Quecine M.C."/>
            <person name="Pachon D.M.R."/>
            <person name="Bonatelli M.L."/>
            <person name="Correr F.H."/>
            <person name="Franceschini L.M."/>
            <person name="Leite T.F."/>
            <person name="Margarido G.R.A."/>
            <person name="Almeida C.A."/>
            <person name="Ferrarezi J.A."/>
            <person name="Labate C.A."/>
        </authorList>
    </citation>
    <scope>NUCLEOTIDE SEQUENCE</scope>
    <source>
        <strain evidence="2">MF-1</strain>
    </source>
</reference>
<dbReference type="EMBL" id="AVOT02000874">
    <property type="protein sequence ID" value="MBW0464775.1"/>
    <property type="molecule type" value="Genomic_DNA"/>
</dbReference>
<gene>
    <name evidence="2" type="ORF">O181_004490</name>
</gene>
<proteinExistence type="predicted"/>
<sequence>MDNYYDSAPTPENTNDHPTSDSQALKTILKLNCHNCRDTMFSLLNTELTQLALLLQEPWTYSHNRQPPSHPNWHVLSPTPRVDKKEDRPRTCIYIKKNIPLYSIAHKPSNNPLLTTATIIPQPDREPKILTLESLYNPPVTFSGLDPWNDWLGSIYY</sequence>
<evidence type="ECO:0000256" key="1">
    <source>
        <dbReference type="SAM" id="MobiDB-lite"/>
    </source>
</evidence>
<name>A0A9Q3BH24_9BASI</name>
<keyword evidence="3" id="KW-1185">Reference proteome</keyword>
<organism evidence="2 3">
    <name type="scientific">Austropuccinia psidii MF-1</name>
    <dbReference type="NCBI Taxonomy" id="1389203"/>
    <lineage>
        <taxon>Eukaryota</taxon>
        <taxon>Fungi</taxon>
        <taxon>Dikarya</taxon>
        <taxon>Basidiomycota</taxon>
        <taxon>Pucciniomycotina</taxon>
        <taxon>Pucciniomycetes</taxon>
        <taxon>Pucciniales</taxon>
        <taxon>Sphaerophragmiaceae</taxon>
        <taxon>Austropuccinia</taxon>
    </lineage>
</organism>
<feature type="region of interest" description="Disordered" evidence="1">
    <location>
        <begin position="1"/>
        <end position="21"/>
    </location>
</feature>
<evidence type="ECO:0000313" key="3">
    <source>
        <dbReference type="Proteomes" id="UP000765509"/>
    </source>
</evidence>
<dbReference type="Gene3D" id="3.60.10.10">
    <property type="entry name" value="Endonuclease/exonuclease/phosphatase"/>
    <property type="match status" value="1"/>
</dbReference>